<protein>
    <submittedName>
        <fullName evidence="3">Glutathione S-transferase family protein</fullName>
    </submittedName>
</protein>
<dbReference type="PANTHER" id="PTHR43968:SF6">
    <property type="entry name" value="GLUTATHIONE S-TRANSFERASE OMEGA"/>
    <property type="match status" value="1"/>
</dbReference>
<keyword evidence="3" id="KW-0808">Transferase</keyword>
<dbReference type="InterPro" id="IPR004045">
    <property type="entry name" value="Glutathione_S-Trfase_N"/>
</dbReference>
<feature type="domain" description="GST N-terminal" evidence="1">
    <location>
        <begin position="1"/>
        <end position="79"/>
    </location>
</feature>
<dbReference type="CDD" id="cd00299">
    <property type="entry name" value="GST_C_family"/>
    <property type="match status" value="1"/>
</dbReference>
<dbReference type="InterPro" id="IPR036282">
    <property type="entry name" value="Glutathione-S-Trfase_C_sf"/>
</dbReference>
<sequence length="222" mass="25198">MWTLHQFPLCPFSRKVRILLAEKDVEFAMQLAYPWEKSDELMDLNRAGQTPVLSGERGGPLVDSTVIAEYFDETVQKSPLMGSGASARAEVRRLTIWFDQKCYAEAVNPLLLERMYKRLVLRQPPDARMLRVAGQALAQHLDYIEYLLGERRWLAGGSFSLADISAAAHLSVADYLGGLSFDGYPDAKTWYSTIKSRPSVRRLLPDRMEGLSPPQHYDKLDF</sequence>
<dbReference type="PANTHER" id="PTHR43968">
    <property type="match status" value="1"/>
</dbReference>
<dbReference type="RefSeq" id="WP_008603706.1">
    <property type="nucleotide sequence ID" value="NZ_AMRV01000013.1"/>
</dbReference>
<dbReference type="InterPro" id="IPR036249">
    <property type="entry name" value="Thioredoxin-like_sf"/>
</dbReference>
<dbReference type="PROSITE" id="PS50405">
    <property type="entry name" value="GST_CTER"/>
    <property type="match status" value="1"/>
</dbReference>
<feature type="domain" description="GST C-terminal" evidence="2">
    <location>
        <begin position="84"/>
        <end position="214"/>
    </location>
</feature>
<dbReference type="SFLD" id="SFLDG00358">
    <property type="entry name" value="Main_(cytGST)"/>
    <property type="match status" value="1"/>
</dbReference>
<evidence type="ECO:0000259" key="2">
    <source>
        <dbReference type="PROSITE" id="PS50405"/>
    </source>
</evidence>
<dbReference type="SFLD" id="SFLDS00019">
    <property type="entry name" value="Glutathione_Transferase_(cytos"/>
    <property type="match status" value="1"/>
</dbReference>
<dbReference type="PROSITE" id="PS50404">
    <property type="entry name" value="GST_NTER"/>
    <property type="match status" value="1"/>
</dbReference>
<name>M2TJN7_9SPHN</name>
<dbReference type="GO" id="GO:0016740">
    <property type="term" value="F:transferase activity"/>
    <property type="evidence" value="ECO:0007669"/>
    <property type="project" value="UniProtKB-KW"/>
</dbReference>
<dbReference type="Gene3D" id="3.40.30.10">
    <property type="entry name" value="Glutaredoxin"/>
    <property type="match status" value="1"/>
</dbReference>
<dbReference type="Pfam" id="PF13410">
    <property type="entry name" value="GST_C_2"/>
    <property type="match status" value="1"/>
</dbReference>
<evidence type="ECO:0000313" key="3">
    <source>
        <dbReference type="EMBL" id="EMD81846.1"/>
    </source>
</evidence>
<evidence type="ECO:0000259" key="1">
    <source>
        <dbReference type="PROSITE" id="PS50404"/>
    </source>
</evidence>
<dbReference type="InterPro" id="IPR050983">
    <property type="entry name" value="GST_Omega/HSP26"/>
</dbReference>
<accession>M2TJN7</accession>
<dbReference type="Gene3D" id="1.20.1050.10">
    <property type="match status" value="1"/>
</dbReference>
<dbReference type="InterPro" id="IPR040079">
    <property type="entry name" value="Glutathione_S-Trfase"/>
</dbReference>
<dbReference type="CDD" id="cd00570">
    <property type="entry name" value="GST_N_family"/>
    <property type="match status" value="1"/>
</dbReference>
<organism evidence="3 4">
    <name type="scientific">Pacificimonas flava</name>
    <dbReference type="NCBI Taxonomy" id="1234595"/>
    <lineage>
        <taxon>Bacteria</taxon>
        <taxon>Pseudomonadati</taxon>
        <taxon>Pseudomonadota</taxon>
        <taxon>Alphaproteobacteria</taxon>
        <taxon>Sphingomonadales</taxon>
        <taxon>Sphingosinicellaceae</taxon>
        <taxon>Pacificimonas</taxon>
    </lineage>
</organism>
<keyword evidence="4" id="KW-1185">Reference proteome</keyword>
<dbReference type="AlphaFoldDB" id="M2TJN7"/>
<dbReference type="PATRIC" id="fig|1234595.3.peg.2745"/>
<dbReference type="OrthoDB" id="9794721at2"/>
<dbReference type="EMBL" id="AMRV01000013">
    <property type="protein sequence ID" value="EMD81846.1"/>
    <property type="molecule type" value="Genomic_DNA"/>
</dbReference>
<gene>
    <name evidence="3" type="ORF">C725_2742</name>
</gene>
<proteinExistence type="predicted"/>
<dbReference type="GO" id="GO:0005737">
    <property type="term" value="C:cytoplasm"/>
    <property type="evidence" value="ECO:0007669"/>
    <property type="project" value="TreeGrafter"/>
</dbReference>
<dbReference type="InterPro" id="IPR010987">
    <property type="entry name" value="Glutathione-S-Trfase_C-like"/>
</dbReference>
<dbReference type="Pfam" id="PF13409">
    <property type="entry name" value="GST_N_2"/>
    <property type="match status" value="1"/>
</dbReference>
<dbReference type="Proteomes" id="UP000011717">
    <property type="component" value="Unassembled WGS sequence"/>
</dbReference>
<reference evidence="3 4" key="1">
    <citation type="journal article" date="2013" name="Genome Announc.">
        <title>Draft Genome Sequence of Strain JLT2015T, Belonging to the Family Sphingomonadaceae of the Alphaproteobacteria.</title>
        <authorList>
            <person name="Tang K."/>
            <person name="Liu K."/>
            <person name="Li S."/>
            <person name="Jiao N."/>
        </authorList>
    </citation>
    <scope>NUCLEOTIDE SEQUENCE [LARGE SCALE GENOMIC DNA]</scope>
    <source>
        <strain evidence="3 4">JLT2015</strain>
    </source>
</reference>
<evidence type="ECO:0000313" key="4">
    <source>
        <dbReference type="Proteomes" id="UP000011717"/>
    </source>
</evidence>
<dbReference type="SUPFAM" id="SSF47616">
    <property type="entry name" value="GST C-terminal domain-like"/>
    <property type="match status" value="1"/>
</dbReference>
<dbReference type="SUPFAM" id="SSF52833">
    <property type="entry name" value="Thioredoxin-like"/>
    <property type="match status" value="1"/>
</dbReference>
<comment type="caution">
    <text evidence="3">The sequence shown here is derived from an EMBL/GenBank/DDBJ whole genome shotgun (WGS) entry which is preliminary data.</text>
</comment>